<gene>
    <name evidence="2" type="ORF">A6P07_05495</name>
</gene>
<evidence type="ECO:0000313" key="2">
    <source>
        <dbReference type="EMBL" id="OCX74444.1"/>
    </source>
</evidence>
<dbReference type="RefSeq" id="WP_065957912.1">
    <property type="nucleotide sequence ID" value="NZ_LWRZ01000125.1"/>
</dbReference>
<comment type="caution">
    <text evidence="2">The sequence shown here is derived from an EMBL/GenBank/DDBJ whole genome shotgun (WGS) entry which is preliminary data.</text>
</comment>
<dbReference type="InterPro" id="IPR025285">
    <property type="entry name" value="DUF4145"/>
</dbReference>
<evidence type="ECO:0000313" key="3">
    <source>
        <dbReference type="Proteomes" id="UP000094893"/>
    </source>
</evidence>
<dbReference type="AlphaFoldDB" id="A0A1C2II09"/>
<accession>A0A1C2II09</accession>
<dbReference type="Pfam" id="PF13643">
    <property type="entry name" value="DUF4145"/>
    <property type="match status" value="1"/>
</dbReference>
<feature type="domain" description="DUF4145" evidence="1">
    <location>
        <begin position="85"/>
        <end position="166"/>
    </location>
</feature>
<sequence>MTKYYPPSFNEKQFHCIHCGVYAAQQWNKLPLAHNSALTSPISRCNCTHCNEDSFWHYERMIVPAESPVEPAHADMPEAILDDYNEARSIFGRSPRAAAALLRLAVQKLMPMLGQSGDNINSDIKALVSQGLPVQVQQALDYCRVIGNNAVHPGKINLSDTPDMAKNLFDMLNFIVDDLITRPKHIQLLYEQLP</sequence>
<evidence type="ECO:0000259" key="1">
    <source>
        <dbReference type="Pfam" id="PF13643"/>
    </source>
</evidence>
<name>A0A1C2II09_ACITH</name>
<protein>
    <recommendedName>
        <fullName evidence="1">DUF4145 domain-containing protein</fullName>
    </recommendedName>
</protein>
<dbReference type="Proteomes" id="UP000094893">
    <property type="component" value="Unassembled WGS sequence"/>
</dbReference>
<proteinExistence type="predicted"/>
<reference evidence="2 3" key="1">
    <citation type="journal article" date="2016" name="Int. J. Mol. Sci.">
        <title>Comparative genomics of the extreme acidophile Acidithiobacillus thiooxidans reveals intraspecific divergence and niche adaptation.</title>
        <authorList>
            <person name="Zhang X."/>
            <person name="Feng X."/>
            <person name="Tao J."/>
            <person name="Ma L."/>
            <person name="Xiao Y."/>
            <person name="Liang Y."/>
            <person name="Liu X."/>
            <person name="Yin H."/>
        </authorList>
    </citation>
    <scope>NUCLEOTIDE SEQUENCE [LARGE SCALE GENOMIC DNA]</scope>
    <source>
        <strain evidence="2 3">A02</strain>
    </source>
</reference>
<dbReference type="EMBL" id="LWSA01000068">
    <property type="protein sequence ID" value="OCX74444.1"/>
    <property type="molecule type" value="Genomic_DNA"/>
</dbReference>
<organism evidence="2 3">
    <name type="scientific">Acidithiobacillus thiooxidans</name>
    <name type="common">Thiobacillus thiooxidans</name>
    <dbReference type="NCBI Taxonomy" id="930"/>
    <lineage>
        <taxon>Bacteria</taxon>
        <taxon>Pseudomonadati</taxon>
        <taxon>Pseudomonadota</taxon>
        <taxon>Acidithiobacillia</taxon>
        <taxon>Acidithiobacillales</taxon>
        <taxon>Acidithiobacillaceae</taxon>
        <taxon>Acidithiobacillus</taxon>
    </lineage>
</organism>